<evidence type="ECO:0000256" key="9">
    <source>
        <dbReference type="ARBA" id="ARBA00023204"/>
    </source>
</evidence>
<feature type="compositionally biased region" description="Polar residues" evidence="11">
    <location>
        <begin position="590"/>
        <end position="600"/>
    </location>
</feature>
<dbReference type="InterPro" id="IPR036465">
    <property type="entry name" value="vWFA_dom_sf"/>
</dbReference>
<comment type="subcellular location">
    <subcellularLocation>
        <location evidence="1">Nucleus</location>
    </subcellularLocation>
</comment>
<dbReference type="GO" id="GO:0006303">
    <property type="term" value="P:double-strand break repair via nonhomologous end joining"/>
    <property type="evidence" value="ECO:0007669"/>
    <property type="project" value="InterPro"/>
</dbReference>
<dbReference type="PANTHER" id="PTHR12604:SF2">
    <property type="entry name" value="X-RAY REPAIR CROSS-COMPLEMENTING PROTEIN 6"/>
    <property type="match status" value="1"/>
</dbReference>
<keyword evidence="2" id="KW-0547">Nucleotide-binding</keyword>
<dbReference type="InterPro" id="IPR027388">
    <property type="entry name" value="Ku70_bridge/pillars_dom_sf"/>
</dbReference>
<dbReference type="EMBL" id="HBIJ01023616">
    <property type="protein sequence ID" value="CAE0374809.1"/>
    <property type="molecule type" value="Transcribed_RNA"/>
</dbReference>
<evidence type="ECO:0000256" key="4">
    <source>
        <dbReference type="ARBA" id="ARBA00022801"/>
    </source>
</evidence>
<dbReference type="Gene3D" id="4.10.970.10">
    <property type="entry name" value="Ku70, bridge and pillars"/>
    <property type="match status" value="1"/>
</dbReference>
<evidence type="ECO:0000259" key="12">
    <source>
        <dbReference type="PROSITE" id="PS50234"/>
    </source>
</evidence>
<dbReference type="GO" id="GO:0006310">
    <property type="term" value="P:DNA recombination"/>
    <property type="evidence" value="ECO:0007669"/>
    <property type="project" value="UniProtKB-KW"/>
</dbReference>
<gene>
    <name evidence="13" type="ORF">ALAG00032_LOCUS15613</name>
</gene>
<keyword evidence="9" id="KW-0234">DNA repair</keyword>
<dbReference type="GO" id="GO:0016787">
    <property type="term" value="F:hydrolase activity"/>
    <property type="evidence" value="ECO:0007669"/>
    <property type="project" value="UniProtKB-KW"/>
</dbReference>
<dbReference type="Gene3D" id="3.40.50.410">
    <property type="entry name" value="von Willebrand factor, type A domain"/>
    <property type="match status" value="1"/>
</dbReference>
<dbReference type="InterPro" id="IPR002035">
    <property type="entry name" value="VWF_A"/>
</dbReference>
<organism evidence="13">
    <name type="scientific">Aureoumbra lagunensis</name>
    <dbReference type="NCBI Taxonomy" id="44058"/>
    <lineage>
        <taxon>Eukaryota</taxon>
        <taxon>Sar</taxon>
        <taxon>Stramenopiles</taxon>
        <taxon>Ochrophyta</taxon>
        <taxon>Pelagophyceae</taxon>
        <taxon>Pelagomonadales</taxon>
        <taxon>Aureoumbra</taxon>
    </lineage>
</organism>
<keyword evidence="3" id="KW-0227">DNA damage</keyword>
<reference evidence="13" key="1">
    <citation type="submission" date="2021-01" db="EMBL/GenBank/DDBJ databases">
        <authorList>
            <person name="Corre E."/>
            <person name="Pelletier E."/>
            <person name="Niang G."/>
            <person name="Scheremetjew M."/>
            <person name="Finn R."/>
            <person name="Kale V."/>
            <person name="Holt S."/>
            <person name="Cochrane G."/>
            <person name="Meng A."/>
            <person name="Brown T."/>
            <person name="Cohen L."/>
        </authorList>
    </citation>
    <scope>NUCLEOTIDE SEQUENCE</scope>
    <source>
        <strain evidence="13">CCMP1510</strain>
    </source>
</reference>
<keyword evidence="4" id="KW-0378">Hydrolase</keyword>
<dbReference type="GO" id="GO:0005524">
    <property type="term" value="F:ATP binding"/>
    <property type="evidence" value="ECO:0007669"/>
    <property type="project" value="UniProtKB-KW"/>
</dbReference>
<name>A0A7S3K735_9STRA</name>
<feature type="domain" description="VWFA" evidence="12">
    <location>
        <begin position="34"/>
        <end position="256"/>
    </location>
</feature>
<evidence type="ECO:0000256" key="11">
    <source>
        <dbReference type="SAM" id="MobiDB-lite"/>
    </source>
</evidence>
<keyword evidence="7" id="KW-0238">DNA-binding</keyword>
<protein>
    <recommendedName>
        <fullName evidence="12">VWFA domain-containing protein</fullName>
    </recommendedName>
</protein>
<evidence type="ECO:0000256" key="3">
    <source>
        <dbReference type="ARBA" id="ARBA00022763"/>
    </source>
</evidence>
<dbReference type="SUPFAM" id="SSF53300">
    <property type="entry name" value="vWA-like"/>
    <property type="match status" value="1"/>
</dbReference>
<keyword evidence="6" id="KW-0067">ATP-binding</keyword>
<dbReference type="GO" id="GO:0004386">
    <property type="term" value="F:helicase activity"/>
    <property type="evidence" value="ECO:0007669"/>
    <property type="project" value="UniProtKB-KW"/>
</dbReference>
<dbReference type="SUPFAM" id="SSF100939">
    <property type="entry name" value="SPOC domain-like"/>
    <property type="match status" value="1"/>
</dbReference>
<feature type="region of interest" description="Disordered" evidence="11">
    <location>
        <begin position="569"/>
        <end position="600"/>
    </location>
</feature>
<keyword evidence="10" id="KW-0539">Nucleus</keyword>
<accession>A0A7S3K735</accession>
<dbReference type="PANTHER" id="PTHR12604">
    <property type="entry name" value="KU AUTOANTIGEN DNA HELICASE"/>
    <property type="match status" value="1"/>
</dbReference>
<dbReference type="AlphaFoldDB" id="A0A7S3K735"/>
<evidence type="ECO:0000256" key="8">
    <source>
        <dbReference type="ARBA" id="ARBA00023172"/>
    </source>
</evidence>
<evidence type="ECO:0000256" key="5">
    <source>
        <dbReference type="ARBA" id="ARBA00022806"/>
    </source>
</evidence>
<proteinExistence type="predicted"/>
<evidence type="ECO:0000256" key="10">
    <source>
        <dbReference type="ARBA" id="ARBA00023242"/>
    </source>
</evidence>
<evidence type="ECO:0000313" key="13">
    <source>
        <dbReference type="EMBL" id="CAE0374809.1"/>
    </source>
</evidence>
<dbReference type="Gene3D" id="2.40.290.10">
    <property type="match status" value="1"/>
</dbReference>
<evidence type="ECO:0000256" key="6">
    <source>
        <dbReference type="ARBA" id="ARBA00022840"/>
    </source>
</evidence>
<dbReference type="GO" id="GO:0042162">
    <property type="term" value="F:telomeric DNA binding"/>
    <property type="evidence" value="ECO:0007669"/>
    <property type="project" value="TreeGrafter"/>
</dbReference>
<keyword evidence="5" id="KW-0347">Helicase</keyword>
<dbReference type="Pfam" id="PF03731">
    <property type="entry name" value="Ku_N"/>
    <property type="match status" value="1"/>
</dbReference>
<dbReference type="Pfam" id="PF02735">
    <property type="entry name" value="Ku"/>
    <property type="match status" value="1"/>
</dbReference>
<sequence>MMEQENGIDDEDEEEDFVLRDENEALFEVEEKERTVYCIDASDTMRKDHPKRFRGAVKYIEKIMREMIKEETNPDLIGIIVYGDRGSKRAVRCVSLGKVRGDAILTLKSLLEKEDAIDIIASDENKTFDYHQYPALRNALFYARIQLEKQSKGSRRKKIIQRVILFTCVESTTIDLDSESQREMIFTISRDYRAVGRSIEVVCFGNPALSRNPALSHSFWEGVIENKNSDEGKDQLYFISEDDSILDDKEFTEEKIHLITRRRRKARACASLELTFLFEPENTIRPRLKKMGLFKTSRWPKQVYVHSTTGESLRSVTTKMDDELYVPLRSNEIRKYHTIGTQGRCYSDPDELQQCAQLDQVMPDNLQGDGELLILGFVSADETIHKSEFFLSRGKRTDVLIGDDDEVPASSEALAAIVAAMSKKNQVAVALYATRSLANDKNRSNPCFVLIEPKISTAPPTPSGLLIHCLPFQHERLLLDKIIQRNQSPTISDQLQSASDALVASLRTEENLPFMNNSPSVATKWALVENCVLNDATAIETIKKRTHAMYPKISTSSFLQALDTLAGTQIENDQKDEAAKSKKRKRDETSSSSKPACTSG</sequence>
<dbReference type="GO" id="GO:0043564">
    <property type="term" value="C:Ku70:Ku80 complex"/>
    <property type="evidence" value="ECO:0007669"/>
    <property type="project" value="TreeGrafter"/>
</dbReference>
<dbReference type="InterPro" id="IPR016194">
    <property type="entry name" value="SPOC-like_C_dom_sf"/>
</dbReference>
<dbReference type="GO" id="GO:0003690">
    <property type="term" value="F:double-stranded DNA binding"/>
    <property type="evidence" value="ECO:0007669"/>
    <property type="project" value="TreeGrafter"/>
</dbReference>
<evidence type="ECO:0000256" key="2">
    <source>
        <dbReference type="ARBA" id="ARBA00022741"/>
    </source>
</evidence>
<keyword evidence="8" id="KW-0233">DNA recombination</keyword>
<evidence type="ECO:0000256" key="7">
    <source>
        <dbReference type="ARBA" id="ARBA00023125"/>
    </source>
</evidence>
<dbReference type="PROSITE" id="PS50234">
    <property type="entry name" value="VWFA"/>
    <property type="match status" value="1"/>
</dbReference>
<dbReference type="InterPro" id="IPR005161">
    <property type="entry name" value="Ku_N"/>
</dbReference>
<evidence type="ECO:0000256" key="1">
    <source>
        <dbReference type="ARBA" id="ARBA00004123"/>
    </source>
</evidence>
<dbReference type="GO" id="GO:0000723">
    <property type="term" value="P:telomere maintenance"/>
    <property type="evidence" value="ECO:0007669"/>
    <property type="project" value="TreeGrafter"/>
</dbReference>
<dbReference type="InterPro" id="IPR006164">
    <property type="entry name" value="DNA_bd_Ku70/Ku80"/>
</dbReference>